<dbReference type="InterPro" id="IPR036691">
    <property type="entry name" value="Endo/exonu/phosph_ase_sf"/>
</dbReference>
<name>A0A2I0XFL2_9ASPA</name>
<evidence type="ECO:0000313" key="1">
    <source>
        <dbReference type="EMBL" id="PKU86693.1"/>
    </source>
</evidence>
<dbReference type="PANTHER" id="PTHR33710">
    <property type="entry name" value="BNAC02G09200D PROTEIN"/>
    <property type="match status" value="1"/>
</dbReference>
<dbReference type="PANTHER" id="PTHR33710:SF71">
    <property type="entry name" value="ENDONUCLEASE_EXONUCLEASE_PHOSPHATASE DOMAIN-CONTAINING PROTEIN"/>
    <property type="match status" value="1"/>
</dbReference>
<gene>
    <name evidence="1" type="ORF">MA16_Dca026748</name>
</gene>
<proteinExistence type="predicted"/>
<evidence type="ECO:0000313" key="2">
    <source>
        <dbReference type="Proteomes" id="UP000233837"/>
    </source>
</evidence>
<dbReference type="Gene3D" id="3.60.10.10">
    <property type="entry name" value="Endonuclease/exonuclease/phosphatase"/>
    <property type="match status" value="1"/>
</dbReference>
<reference evidence="1 2" key="2">
    <citation type="journal article" date="2017" name="Nature">
        <title>The Apostasia genome and the evolution of orchids.</title>
        <authorList>
            <person name="Zhang G.Q."/>
            <person name="Liu K.W."/>
            <person name="Li Z."/>
            <person name="Lohaus R."/>
            <person name="Hsiao Y.Y."/>
            <person name="Niu S.C."/>
            <person name="Wang J.Y."/>
            <person name="Lin Y.C."/>
            <person name="Xu Q."/>
            <person name="Chen L.J."/>
            <person name="Yoshida K."/>
            <person name="Fujiwara S."/>
            <person name="Wang Z.W."/>
            <person name="Zhang Y.Q."/>
            <person name="Mitsuda N."/>
            <person name="Wang M."/>
            <person name="Liu G.H."/>
            <person name="Pecoraro L."/>
            <person name="Huang H.X."/>
            <person name="Xiao X.J."/>
            <person name="Lin M."/>
            <person name="Wu X.Y."/>
            <person name="Wu W.L."/>
            <person name="Chen Y.Y."/>
            <person name="Chang S.B."/>
            <person name="Sakamoto S."/>
            <person name="Ohme-Takagi M."/>
            <person name="Yagi M."/>
            <person name="Zeng S.J."/>
            <person name="Shen C.Y."/>
            <person name="Yeh C.M."/>
            <person name="Luo Y.B."/>
            <person name="Tsai W.C."/>
            <person name="Van de Peer Y."/>
            <person name="Liu Z.J."/>
        </authorList>
    </citation>
    <scope>NUCLEOTIDE SEQUENCE [LARGE SCALE GENOMIC DNA]</scope>
    <source>
        <tissue evidence="1">The whole plant</tissue>
    </source>
</reference>
<dbReference type="SUPFAM" id="SSF56219">
    <property type="entry name" value="DNase I-like"/>
    <property type="match status" value="1"/>
</dbReference>
<dbReference type="AlphaFoldDB" id="A0A2I0XFL2"/>
<dbReference type="Proteomes" id="UP000233837">
    <property type="component" value="Unassembled WGS sequence"/>
</dbReference>
<keyword evidence="2" id="KW-1185">Reference proteome</keyword>
<sequence length="241" mass="28026">MVLWRSDLASFSVLKEADQCIIRDLNVFNKGVWMIATIYGHKEVIKRRELWGSLHEVSNRKIPFIVGGDFNCILSQEDKRGGRKFVFSQGPKEMADFLNVNDLHDVGFVGPRFTWCNNKSGGERILERLDSCLLNSIAINGVQVAVVRHLARVASDHCSIVLKIFNNSYKRNGMLKFEDFWISYKASSFIIARVWRKVYQGSDMEILNKKCKKELKELFYWSKARIRDFSFEKEKLKEEIS</sequence>
<protein>
    <submittedName>
        <fullName evidence="1">Threonine dehydratase</fullName>
    </submittedName>
</protein>
<accession>A0A2I0XFL2</accession>
<organism evidence="1 2">
    <name type="scientific">Dendrobium catenatum</name>
    <dbReference type="NCBI Taxonomy" id="906689"/>
    <lineage>
        <taxon>Eukaryota</taxon>
        <taxon>Viridiplantae</taxon>
        <taxon>Streptophyta</taxon>
        <taxon>Embryophyta</taxon>
        <taxon>Tracheophyta</taxon>
        <taxon>Spermatophyta</taxon>
        <taxon>Magnoliopsida</taxon>
        <taxon>Liliopsida</taxon>
        <taxon>Asparagales</taxon>
        <taxon>Orchidaceae</taxon>
        <taxon>Epidendroideae</taxon>
        <taxon>Malaxideae</taxon>
        <taxon>Dendrobiinae</taxon>
        <taxon>Dendrobium</taxon>
    </lineage>
</organism>
<dbReference type="EMBL" id="KZ501931">
    <property type="protein sequence ID" value="PKU86693.1"/>
    <property type="molecule type" value="Genomic_DNA"/>
</dbReference>
<reference evidence="1 2" key="1">
    <citation type="journal article" date="2016" name="Sci. Rep.">
        <title>The Dendrobium catenatum Lindl. genome sequence provides insights into polysaccharide synthase, floral development and adaptive evolution.</title>
        <authorList>
            <person name="Zhang G.Q."/>
            <person name="Xu Q."/>
            <person name="Bian C."/>
            <person name="Tsai W.C."/>
            <person name="Yeh C.M."/>
            <person name="Liu K.W."/>
            <person name="Yoshida K."/>
            <person name="Zhang L.S."/>
            <person name="Chang S.B."/>
            <person name="Chen F."/>
            <person name="Shi Y."/>
            <person name="Su Y.Y."/>
            <person name="Zhang Y.Q."/>
            <person name="Chen L.J."/>
            <person name="Yin Y."/>
            <person name="Lin M."/>
            <person name="Huang H."/>
            <person name="Deng H."/>
            <person name="Wang Z.W."/>
            <person name="Zhu S.L."/>
            <person name="Zhao X."/>
            <person name="Deng C."/>
            <person name="Niu S.C."/>
            <person name="Huang J."/>
            <person name="Wang M."/>
            <person name="Liu G.H."/>
            <person name="Yang H.J."/>
            <person name="Xiao X.J."/>
            <person name="Hsiao Y.Y."/>
            <person name="Wu W.L."/>
            <person name="Chen Y.Y."/>
            <person name="Mitsuda N."/>
            <person name="Ohme-Takagi M."/>
            <person name="Luo Y.B."/>
            <person name="Van de Peer Y."/>
            <person name="Liu Z.J."/>
        </authorList>
    </citation>
    <scope>NUCLEOTIDE SEQUENCE [LARGE SCALE GENOMIC DNA]</scope>
    <source>
        <tissue evidence="1">The whole plant</tissue>
    </source>
</reference>